<evidence type="ECO:0008006" key="4">
    <source>
        <dbReference type="Google" id="ProtNLM"/>
    </source>
</evidence>
<feature type="region of interest" description="Disordered" evidence="1">
    <location>
        <begin position="27"/>
        <end position="82"/>
    </location>
</feature>
<protein>
    <recommendedName>
        <fullName evidence="4">Phytocyanin domain-containing protein</fullName>
    </recommendedName>
</protein>
<accession>A0AAV0DKN7</accession>
<evidence type="ECO:0000313" key="2">
    <source>
        <dbReference type="EMBL" id="CAH9103120.1"/>
    </source>
</evidence>
<reference evidence="2" key="1">
    <citation type="submission" date="2022-07" db="EMBL/GenBank/DDBJ databases">
        <authorList>
            <person name="Macas J."/>
            <person name="Novak P."/>
            <person name="Neumann P."/>
        </authorList>
    </citation>
    <scope>NUCLEOTIDE SEQUENCE</scope>
</reference>
<name>A0AAV0DKN7_9ASTE</name>
<evidence type="ECO:0000313" key="3">
    <source>
        <dbReference type="Proteomes" id="UP001152523"/>
    </source>
</evidence>
<dbReference type="Proteomes" id="UP001152523">
    <property type="component" value="Unassembled WGS sequence"/>
</dbReference>
<evidence type="ECO:0000256" key="1">
    <source>
        <dbReference type="SAM" id="MobiDB-lite"/>
    </source>
</evidence>
<proteinExistence type="predicted"/>
<organism evidence="2 3">
    <name type="scientific">Cuscuta epithymum</name>
    <dbReference type="NCBI Taxonomy" id="186058"/>
    <lineage>
        <taxon>Eukaryota</taxon>
        <taxon>Viridiplantae</taxon>
        <taxon>Streptophyta</taxon>
        <taxon>Embryophyta</taxon>
        <taxon>Tracheophyta</taxon>
        <taxon>Spermatophyta</taxon>
        <taxon>Magnoliopsida</taxon>
        <taxon>eudicotyledons</taxon>
        <taxon>Gunneridae</taxon>
        <taxon>Pentapetalae</taxon>
        <taxon>asterids</taxon>
        <taxon>lamiids</taxon>
        <taxon>Solanales</taxon>
        <taxon>Convolvulaceae</taxon>
        <taxon>Cuscuteae</taxon>
        <taxon>Cuscuta</taxon>
        <taxon>Cuscuta subgen. Cuscuta</taxon>
    </lineage>
</organism>
<comment type="caution">
    <text evidence="2">The sequence shown here is derived from an EMBL/GenBank/DDBJ whole genome shotgun (WGS) entry which is preliminary data.</text>
</comment>
<gene>
    <name evidence="2" type="ORF">CEPIT_LOCUS16305</name>
</gene>
<dbReference type="EMBL" id="CAMAPF010000121">
    <property type="protein sequence ID" value="CAH9103120.1"/>
    <property type="molecule type" value="Genomic_DNA"/>
</dbReference>
<sequence>MTYFFSDDYDGEQCKNGLKMKLNVTYGQGLPPSLRSPDKTPAPTSPPSGDDDSDSVPETLVPTNFNHPHNVSEDIESPPSSVSSPTFSKVFGTWSTGILFVLVLACTI</sequence>
<keyword evidence="3" id="KW-1185">Reference proteome</keyword>
<dbReference type="AlphaFoldDB" id="A0AAV0DKN7"/>